<gene>
    <name evidence="2" type="ORF">XNOV1_A028548</name>
</gene>
<organism evidence="2 3">
    <name type="scientific">Xyrichtys novacula</name>
    <name type="common">Pearly razorfish</name>
    <name type="synonym">Hemipteronotus novacula</name>
    <dbReference type="NCBI Taxonomy" id="13765"/>
    <lineage>
        <taxon>Eukaryota</taxon>
        <taxon>Metazoa</taxon>
        <taxon>Chordata</taxon>
        <taxon>Craniata</taxon>
        <taxon>Vertebrata</taxon>
        <taxon>Euteleostomi</taxon>
        <taxon>Actinopterygii</taxon>
        <taxon>Neopterygii</taxon>
        <taxon>Teleostei</taxon>
        <taxon>Neoteleostei</taxon>
        <taxon>Acanthomorphata</taxon>
        <taxon>Eupercaria</taxon>
        <taxon>Labriformes</taxon>
        <taxon>Labridae</taxon>
        <taxon>Xyrichtys</taxon>
    </lineage>
</organism>
<protein>
    <submittedName>
        <fullName evidence="2">Uncharacterized protein</fullName>
    </submittedName>
</protein>
<evidence type="ECO:0000313" key="2">
    <source>
        <dbReference type="EMBL" id="CAJ1080544.1"/>
    </source>
</evidence>
<name>A0AAV1H705_XYRNO</name>
<feature type="region of interest" description="Disordered" evidence="1">
    <location>
        <begin position="60"/>
        <end position="82"/>
    </location>
</feature>
<evidence type="ECO:0000256" key="1">
    <source>
        <dbReference type="SAM" id="MobiDB-lite"/>
    </source>
</evidence>
<proteinExistence type="predicted"/>
<reference evidence="2" key="1">
    <citation type="submission" date="2023-08" db="EMBL/GenBank/DDBJ databases">
        <authorList>
            <person name="Alioto T."/>
            <person name="Alioto T."/>
            <person name="Gomez Garrido J."/>
        </authorList>
    </citation>
    <scope>NUCLEOTIDE SEQUENCE</scope>
</reference>
<dbReference type="EMBL" id="OY660882">
    <property type="protein sequence ID" value="CAJ1080544.1"/>
    <property type="molecule type" value="Genomic_DNA"/>
</dbReference>
<dbReference type="AlphaFoldDB" id="A0AAV1H705"/>
<evidence type="ECO:0000313" key="3">
    <source>
        <dbReference type="Proteomes" id="UP001178508"/>
    </source>
</evidence>
<accession>A0AAV1H705</accession>
<sequence length="82" mass="9437">MECQTKVYYIVAVVVLHQLRDHRVIDLHLKDHLLEFKLWPANATLLVGMDREFIQAHEEGEMKDKQGEFSTGMPEQEKGGGT</sequence>
<keyword evidence="3" id="KW-1185">Reference proteome</keyword>
<dbReference type="Proteomes" id="UP001178508">
    <property type="component" value="Chromosome 19"/>
</dbReference>